<evidence type="ECO:0000256" key="1">
    <source>
        <dbReference type="SAM" id="MobiDB-lite"/>
    </source>
</evidence>
<keyword evidence="4" id="KW-1185">Reference proteome</keyword>
<name>A0A5M6DCH7_9BACT</name>
<comment type="caution">
    <text evidence="3">The sequence shown here is derived from an EMBL/GenBank/DDBJ whole genome shotgun (WGS) entry which is preliminary data.</text>
</comment>
<dbReference type="InterPro" id="IPR011446">
    <property type="entry name" value="BBP7"/>
</dbReference>
<dbReference type="Pfam" id="PF07585">
    <property type="entry name" value="BBP7"/>
    <property type="match status" value="1"/>
</dbReference>
<feature type="signal peptide" evidence="2">
    <location>
        <begin position="1"/>
        <end position="30"/>
    </location>
</feature>
<feature type="compositionally biased region" description="Low complexity" evidence="1">
    <location>
        <begin position="63"/>
        <end position="75"/>
    </location>
</feature>
<dbReference type="RefSeq" id="WP_150076540.1">
    <property type="nucleotide sequence ID" value="NZ_VWOX01000005.1"/>
</dbReference>
<feature type="chain" id="PRO_5024277996" evidence="2">
    <location>
        <begin position="31"/>
        <end position="566"/>
    </location>
</feature>
<protein>
    <submittedName>
        <fullName evidence="3">BBP7 family outer membrane beta-barrel protein</fullName>
    </submittedName>
</protein>
<organism evidence="3 4">
    <name type="scientific">Roseiconus nitratireducens</name>
    <dbReference type="NCBI Taxonomy" id="2605748"/>
    <lineage>
        <taxon>Bacteria</taxon>
        <taxon>Pseudomonadati</taxon>
        <taxon>Planctomycetota</taxon>
        <taxon>Planctomycetia</taxon>
        <taxon>Pirellulales</taxon>
        <taxon>Pirellulaceae</taxon>
        <taxon>Roseiconus</taxon>
    </lineage>
</organism>
<proteinExistence type="predicted"/>
<accession>A0A5M6DCH7</accession>
<dbReference type="EMBL" id="VWOX01000005">
    <property type="protein sequence ID" value="KAA5543789.1"/>
    <property type="molecule type" value="Genomic_DNA"/>
</dbReference>
<feature type="region of interest" description="Disordered" evidence="1">
    <location>
        <begin position="32"/>
        <end position="110"/>
    </location>
</feature>
<dbReference type="AlphaFoldDB" id="A0A5M6DCH7"/>
<feature type="compositionally biased region" description="Polar residues" evidence="1">
    <location>
        <begin position="32"/>
        <end position="51"/>
    </location>
</feature>
<keyword evidence="2" id="KW-0732">Signal</keyword>
<sequence>MPTLRKLSPLAAAFSAALTFGWSGALTATAQSASGYTDGPNSRTTQRSVVQQAARASWTPTRGSGTTSTSDADAGYQRAPQTKAVKNARVLRPNPQHRSAPARSTATGSKRTSAIAQAQYSVPAPPPIEGETIVEGDVIYEGAVVDGYGPTLAAPMGAPCGCDSPGCDSMGYCESDCGCSLCGEAPSGRAWRPAITLSLPQDGWVSFEALHMWQDGMDLPPLITTSPSGTSRANAGVLTRPGTRTLYGDGEVLDDTFSGGRLRFGFWLDRCHTWGLGGEYLELDEENERFSRTSTGTPILARPFFNTLTGNEDAELIAFPGVIGGTATVDVRSQLSGGGFYLRKLTNCDEGCRAWLFCGCNGHFCSRSEIRVGYRYLELDEGVSIREELVSSDSTSPGSFDITDSFTTLNQFNGLDLGWNYRVTRGYWTYDGLIRLAVGNTNQTVKINGNTTITDPNNPPAESFNEGFLAVNSNIGEYENDEFTVVPELNLTLGYQLTDHLKVNVGYTGIYWSNVVRPGQHIPTLLNPDLLPPDLEDPMGDARPLFALDTTDYWVHGITYGLEYRW</sequence>
<dbReference type="Proteomes" id="UP000324479">
    <property type="component" value="Unassembled WGS sequence"/>
</dbReference>
<evidence type="ECO:0000313" key="4">
    <source>
        <dbReference type="Proteomes" id="UP000324479"/>
    </source>
</evidence>
<gene>
    <name evidence="3" type="ORF">FYK55_11475</name>
</gene>
<reference evidence="3 4" key="1">
    <citation type="submission" date="2019-08" db="EMBL/GenBank/DDBJ databases">
        <authorList>
            <person name="Dhanesh K."/>
            <person name="Kumar G."/>
            <person name="Sasikala C."/>
            <person name="Venkata Ramana C."/>
        </authorList>
    </citation>
    <scope>NUCLEOTIDE SEQUENCE [LARGE SCALE GENOMIC DNA]</scope>
    <source>
        <strain evidence="3 4">JC645</strain>
    </source>
</reference>
<evidence type="ECO:0000313" key="3">
    <source>
        <dbReference type="EMBL" id="KAA5543789.1"/>
    </source>
</evidence>
<evidence type="ECO:0000256" key="2">
    <source>
        <dbReference type="SAM" id="SignalP"/>
    </source>
</evidence>